<proteinExistence type="predicted"/>
<keyword evidence="2" id="KW-1185">Reference proteome</keyword>
<name>A0A840ZSP3_9HYPH</name>
<dbReference type="AlphaFoldDB" id="A0A840ZSP3"/>
<comment type="caution">
    <text evidence="1">The sequence shown here is derived from an EMBL/GenBank/DDBJ whole genome shotgun (WGS) entry which is preliminary data.</text>
</comment>
<accession>A0A840ZSP3</accession>
<protein>
    <recommendedName>
        <fullName evidence="3">Lipoprotein</fullName>
    </recommendedName>
</protein>
<evidence type="ECO:0008006" key="3">
    <source>
        <dbReference type="Google" id="ProtNLM"/>
    </source>
</evidence>
<evidence type="ECO:0000313" key="1">
    <source>
        <dbReference type="EMBL" id="MBB5760154.1"/>
    </source>
</evidence>
<organism evidence="1 2">
    <name type="scientific">Methylorubrum rhodinum</name>
    <dbReference type="NCBI Taxonomy" id="29428"/>
    <lineage>
        <taxon>Bacteria</taxon>
        <taxon>Pseudomonadati</taxon>
        <taxon>Pseudomonadota</taxon>
        <taxon>Alphaproteobacteria</taxon>
        <taxon>Hyphomicrobiales</taxon>
        <taxon>Methylobacteriaceae</taxon>
        <taxon>Methylorubrum</taxon>
    </lineage>
</organism>
<dbReference type="Proteomes" id="UP000583454">
    <property type="component" value="Unassembled WGS sequence"/>
</dbReference>
<gene>
    <name evidence="1" type="ORF">HNR00_004900</name>
</gene>
<dbReference type="RefSeq" id="WP_183573853.1">
    <property type="nucleotide sequence ID" value="NZ_JACHOP010000036.1"/>
</dbReference>
<sequence>MLKFVETIVGAAIASIVLMIAASCTNIRPTRLPDPPPPIVRPAEYAFGDTIAALDNRAAGSAQDLLRPTYGRGDELSLLAPAGTDFAVLARWYEARAQETGWRPVEDFTARLGRGRHGIAYASGQQAFALIWIDATAADGSRPVTMIRFGEPD</sequence>
<dbReference type="PROSITE" id="PS51257">
    <property type="entry name" value="PROKAR_LIPOPROTEIN"/>
    <property type="match status" value="1"/>
</dbReference>
<evidence type="ECO:0000313" key="2">
    <source>
        <dbReference type="Proteomes" id="UP000583454"/>
    </source>
</evidence>
<dbReference type="EMBL" id="JACHOP010000036">
    <property type="protein sequence ID" value="MBB5760154.1"/>
    <property type="molecule type" value="Genomic_DNA"/>
</dbReference>
<reference evidence="1 2" key="1">
    <citation type="submission" date="2020-08" db="EMBL/GenBank/DDBJ databases">
        <title>Genomic Encyclopedia of Type Strains, Phase IV (KMG-IV): sequencing the most valuable type-strain genomes for metagenomic binning, comparative biology and taxonomic classification.</title>
        <authorList>
            <person name="Goeker M."/>
        </authorList>
    </citation>
    <scope>NUCLEOTIDE SEQUENCE [LARGE SCALE GENOMIC DNA]</scope>
    <source>
        <strain evidence="1 2">DSM 2163</strain>
    </source>
</reference>